<gene>
    <name evidence="1" type="ORF">NPIL_697831</name>
</gene>
<keyword evidence="2" id="KW-1185">Reference proteome</keyword>
<proteinExistence type="predicted"/>
<dbReference type="Proteomes" id="UP000887013">
    <property type="component" value="Unassembled WGS sequence"/>
</dbReference>
<dbReference type="EMBL" id="BMAW01048204">
    <property type="protein sequence ID" value="GFS64674.1"/>
    <property type="molecule type" value="Genomic_DNA"/>
</dbReference>
<evidence type="ECO:0000313" key="2">
    <source>
        <dbReference type="Proteomes" id="UP000887013"/>
    </source>
</evidence>
<accession>A0A8X6K4B2</accession>
<reference evidence="1" key="1">
    <citation type="submission" date="2020-08" db="EMBL/GenBank/DDBJ databases">
        <title>Multicomponent nature underlies the extraordinary mechanical properties of spider dragline silk.</title>
        <authorList>
            <person name="Kono N."/>
            <person name="Nakamura H."/>
            <person name="Mori M."/>
            <person name="Yoshida Y."/>
            <person name="Ohtoshi R."/>
            <person name="Malay A.D."/>
            <person name="Moran D.A.P."/>
            <person name="Tomita M."/>
            <person name="Numata K."/>
            <person name="Arakawa K."/>
        </authorList>
    </citation>
    <scope>NUCLEOTIDE SEQUENCE</scope>
</reference>
<sequence length="102" mass="11478">MKISSAPKNTPSTSNISINQNTNAIKKQKVPPITIDNLLNIALLLNELSKLLGIKQTAKLLDNSLKIVPTRPVSYHETRRFNERNQVQGYTYQPPSEKTYSV</sequence>
<evidence type="ECO:0000313" key="1">
    <source>
        <dbReference type="EMBL" id="GFS64674.1"/>
    </source>
</evidence>
<protein>
    <submittedName>
        <fullName evidence="1">Uncharacterized protein</fullName>
    </submittedName>
</protein>
<name>A0A8X6K4B2_NEPPI</name>
<comment type="caution">
    <text evidence="1">The sequence shown here is derived from an EMBL/GenBank/DDBJ whole genome shotgun (WGS) entry which is preliminary data.</text>
</comment>
<organism evidence="1 2">
    <name type="scientific">Nephila pilipes</name>
    <name type="common">Giant wood spider</name>
    <name type="synonym">Nephila maculata</name>
    <dbReference type="NCBI Taxonomy" id="299642"/>
    <lineage>
        <taxon>Eukaryota</taxon>
        <taxon>Metazoa</taxon>
        <taxon>Ecdysozoa</taxon>
        <taxon>Arthropoda</taxon>
        <taxon>Chelicerata</taxon>
        <taxon>Arachnida</taxon>
        <taxon>Araneae</taxon>
        <taxon>Araneomorphae</taxon>
        <taxon>Entelegynae</taxon>
        <taxon>Araneoidea</taxon>
        <taxon>Nephilidae</taxon>
        <taxon>Nephila</taxon>
    </lineage>
</organism>
<dbReference type="AlphaFoldDB" id="A0A8X6K4B2"/>